<dbReference type="Proteomes" id="UP000035963">
    <property type="component" value="Unassembled WGS sequence"/>
</dbReference>
<dbReference type="RefSeq" id="WP_047897841.1">
    <property type="nucleotide sequence ID" value="NZ_AEJF01000246.1"/>
</dbReference>
<comment type="caution">
    <text evidence="1">The sequence shown here is derived from an EMBL/GenBank/DDBJ whole genome shotgun (WGS) entry which is preliminary data.</text>
</comment>
<sequence>MIDTSVPLLSHDYTHLFLRDVIGRRGLIVVGVGKAGERGFQMLYRFSDICDCLEECGINVIFVYQKESVRHVQDAPSLFGARCRQRPCLFLDDDGQFFRGPPHPKSLRAVYLDPQMRRLDTADIGLREETWDPLLRAFFAQVVARSMH</sequence>
<name>A0A0J1CJN8_9BURK</name>
<reference evidence="1 2" key="1">
    <citation type="journal article" date="2015" name="Genome Announc.">
        <title>Draft Genome Sequence of Burkholderia sp. Strain PML1(12), an Ectomycorrhizosphere-Inhabiting Bacterium with Effective Mineral-Weathering Ability.</title>
        <authorList>
            <person name="Uroz S."/>
            <person name="Oger P."/>
        </authorList>
    </citation>
    <scope>NUCLEOTIDE SEQUENCE [LARGE SCALE GENOMIC DNA]</scope>
    <source>
        <strain evidence="2">PML1(12)</strain>
    </source>
</reference>
<gene>
    <name evidence="1" type="ORF">EOS_40180</name>
</gene>
<accession>A0A0J1CJN8</accession>
<evidence type="ECO:0000313" key="2">
    <source>
        <dbReference type="Proteomes" id="UP000035963"/>
    </source>
</evidence>
<protein>
    <submittedName>
        <fullName evidence="1">Uncharacterized protein</fullName>
    </submittedName>
</protein>
<proteinExistence type="predicted"/>
<dbReference type="OrthoDB" id="9024326at2"/>
<dbReference type="AlphaFoldDB" id="A0A0J1CJN8"/>
<organism evidence="1 2">
    <name type="scientific">Caballeronia mineralivorans PML1(12)</name>
    <dbReference type="NCBI Taxonomy" id="908627"/>
    <lineage>
        <taxon>Bacteria</taxon>
        <taxon>Pseudomonadati</taxon>
        <taxon>Pseudomonadota</taxon>
        <taxon>Betaproteobacteria</taxon>
        <taxon>Burkholderiales</taxon>
        <taxon>Burkholderiaceae</taxon>
        <taxon>Caballeronia</taxon>
    </lineage>
</organism>
<evidence type="ECO:0000313" key="1">
    <source>
        <dbReference type="EMBL" id="KLU20661.1"/>
    </source>
</evidence>
<dbReference type="PATRIC" id="fig|908627.4.peg.9010"/>
<keyword evidence="2" id="KW-1185">Reference proteome</keyword>
<dbReference type="EMBL" id="AEJF01000246">
    <property type="protein sequence ID" value="KLU20661.1"/>
    <property type="molecule type" value="Genomic_DNA"/>
</dbReference>